<name>A0A182NVA6_9DIPT</name>
<keyword evidence="10" id="KW-1185">Reference proteome</keyword>
<keyword evidence="1" id="KW-0732">Signal</keyword>
<comment type="subunit">
    <text evidence="6">Heterodimer of a TEP1-N chain and an TEP1-C chain non-covalently linked. Forms a complex composed of TEP1-N and TEP1-C heterodimer, LRIM1 and APL1C; the interaction stabilizes TEP1-N and TEP1-C heterodimer, prevents its binding to tissues while circulating in the hemolymph and protects the thioester bond from hydrolysis. Mature TEP1 and to a lesser extent full-length TEP1 interact with SPCLIP1; the interaction is induced by microbial infection.</text>
</comment>
<dbReference type="PANTHER" id="PTHR11412:SF136">
    <property type="entry name" value="CD109 ANTIGEN"/>
    <property type="match status" value="1"/>
</dbReference>
<dbReference type="FunFam" id="2.60.40.1930:FF:000001">
    <property type="entry name" value="CD109 isoform 3"/>
    <property type="match status" value="1"/>
</dbReference>
<dbReference type="STRING" id="7168.A0A182NVA6"/>
<evidence type="ECO:0000256" key="1">
    <source>
        <dbReference type="ARBA" id="ARBA00022729"/>
    </source>
</evidence>
<reference evidence="9" key="2">
    <citation type="submission" date="2020-05" db="UniProtKB">
        <authorList>
            <consortium name="EnsemblMetazoa"/>
        </authorList>
    </citation>
    <scope>IDENTIFICATION</scope>
    <source>
        <strain evidence="9">WRAIR2</strain>
    </source>
</reference>
<comment type="function">
    <text evidence="5">Binds covalently through a thioester bond to the pathogen surface resulting in pathogen clearance.</text>
</comment>
<proteinExistence type="predicted"/>
<dbReference type="VEuPathDB" id="VectorBase:ADIR011607"/>
<evidence type="ECO:0000256" key="2">
    <source>
        <dbReference type="ARBA" id="ARBA00022859"/>
    </source>
</evidence>
<dbReference type="Gene3D" id="2.60.40.2950">
    <property type="match status" value="1"/>
</dbReference>
<organism evidence="9 10">
    <name type="scientific">Anopheles dirus</name>
    <dbReference type="NCBI Taxonomy" id="7168"/>
    <lineage>
        <taxon>Eukaryota</taxon>
        <taxon>Metazoa</taxon>
        <taxon>Ecdysozoa</taxon>
        <taxon>Arthropoda</taxon>
        <taxon>Hexapoda</taxon>
        <taxon>Insecta</taxon>
        <taxon>Pterygota</taxon>
        <taxon>Neoptera</taxon>
        <taxon>Endopterygota</taxon>
        <taxon>Diptera</taxon>
        <taxon>Nematocera</taxon>
        <taxon>Culicoidea</taxon>
        <taxon>Culicidae</taxon>
        <taxon>Anophelinae</taxon>
        <taxon>Anopheles</taxon>
    </lineage>
</organism>
<evidence type="ECO:0000313" key="9">
    <source>
        <dbReference type="EnsemblMetazoa" id="ADIR011607-PA"/>
    </source>
</evidence>
<keyword evidence="2" id="KW-0391">Immunity</keyword>
<dbReference type="Gene3D" id="2.60.40.1930">
    <property type="match status" value="1"/>
</dbReference>
<evidence type="ECO:0000256" key="5">
    <source>
        <dbReference type="ARBA" id="ARBA00057615"/>
    </source>
</evidence>
<dbReference type="GO" id="GO:0004866">
    <property type="term" value="F:endopeptidase inhibitor activity"/>
    <property type="evidence" value="ECO:0007669"/>
    <property type="project" value="InterPro"/>
</dbReference>
<protein>
    <recommendedName>
        <fullName evidence="7">TEP1-F</fullName>
    </recommendedName>
</protein>
<dbReference type="GO" id="GO:0005615">
    <property type="term" value="C:extracellular space"/>
    <property type="evidence" value="ECO:0007669"/>
    <property type="project" value="UniProtKB-ARBA"/>
</dbReference>
<evidence type="ECO:0000256" key="3">
    <source>
        <dbReference type="ARBA" id="ARBA00022966"/>
    </source>
</evidence>
<keyword evidence="3" id="KW-0882">Thioester bond</keyword>
<evidence type="ECO:0000259" key="8">
    <source>
        <dbReference type="Pfam" id="PF01835"/>
    </source>
</evidence>
<reference evidence="10" key="1">
    <citation type="submission" date="2013-03" db="EMBL/GenBank/DDBJ databases">
        <title>The Genome Sequence of Anopheles dirus WRAIR2.</title>
        <authorList>
            <consortium name="The Broad Institute Genomics Platform"/>
            <person name="Neafsey D.E."/>
            <person name="Walton C."/>
            <person name="Walker B."/>
            <person name="Young S.K."/>
            <person name="Zeng Q."/>
            <person name="Gargeya S."/>
            <person name="Fitzgerald M."/>
            <person name="Haas B."/>
            <person name="Abouelleil A."/>
            <person name="Allen A.W."/>
            <person name="Alvarado L."/>
            <person name="Arachchi H.M."/>
            <person name="Berlin A.M."/>
            <person name="Chapman S.B."/>
            <person name="Gainer-Dewar J."/>
            <person name="Goldberg J."/>
            <person name="Griggs A."/>
            <person name="Gujja S."/>
            <person name="Hansen M."/>
            <person name="Howarth C."/>
            <person name="Imamovic A."/>
            <person name="Ireland A."/>
            <person name="Larimer J."/>
            <person name="McCowan C."/>
            <person name="Murphy C."/>
            <person name="Pearson M."/>
            <person name="Poon T.W."/>
            <person name="Priest M."/>
            <person name="Roberts A."/>
            <person name="Saif S."/>
            <person name="Shea T."/>
            <person name="Sisk P."/>
            <person name="Sykes S."/>
            <person name="Wortman J."/>
            <person name="Nusbaum C."/>
            <person name="Birren B."/>
        </authorList>
    </citation>
    <scope>NUCLEOTIDE SEQUENCE [LARGE SCALE GENOMIC DNA]</scope>
    <source>
        <strain evidence="10">WRAIR2</strain>
    </source>
</reference>
<dbReference type="PANTHER" id="PTHR11412">
    <property type="entry name" value="MACROGLOBULIN / COMPLEMENT"/>
    <property type="match status" value="1"/>
</dbReference>
<dbReference type="Proteomes" id="UP000075884">
    <property type="component" value="Unassembled WGS sequence"/>
</dbReference>
<dbReference type="Pfam" id="PF01835">
    <property type="entry name" value="MG2"/>
    <property type="match status" value="1"/>
</dbReference>
<keyword evidence="4" id="KW-0325">Glycoprotein</keyword>
<dbReference type="AlphaFoldDB" id="A0A182NVA6"/>
<evidence type="ECO:0000256" key="4">
    <source>
        <dbReference type="ARBA" id="ARBA00023180"/>
    </source>
</evidence>
<dbReference type="GO" id="GO:0002376">
    <property type="term" value="P:immune system process"/>
    <property type="evidence" value="ECO:0007669"/>
    <property type="project" value="UniProtKB-KW"/>
</dbReference>
<accession>A0A182NVA6</accession>
<evidence type="ECO:0000256" key="7">
    <source>
        <dbReference type="ARBA" id="ARBA00078071"/>
    </source>
</evidence>
<dbReference type="EnsemblMetazoa" id="ADIR011607-RA">
    <property type="protein sequence ID" value="ADIR011607-PA"/>
    <property type="gene ID" value="ADIR011607"/>
</dbReference>
<feature type="domain" description="Macroglobulin" evidence="8">
    <location>
        <begin position="102"/>
        <end position="194"/>
    </location>
</feature>
<dbReference type="InterPro" id="IPR050473">
    <property type="entry name" value="A2M/Complement_sys"/>
</dbReference>
<sequence length="218" mass="24623">ILVVGPNIVQPNQQYKLTIINNNVESNTVNLKLLLEGSLNGVNVYNETVSVEVKRYKTKSAMFGIKYIPPSAIMKLTIEGINGFRFHEEVDLELRRETISGLIQFDKPVYKPDDMVQFRVIVLDTKLKPPVHVKFVHVSIFDSQKNLVKTWNAAQLLTGVYDGHFQIPSSPMLGIWNIDVKIENVQIVSKSFEVKEYVLLPVELQVVPSAIPLAKDHG</sequence>
<evidence type="ECO:0000256" key="6">
    <source>
        <dbReference type="ARBA" id="ARBA00063781"/>
    </source>
</evidence>
<dbReference type="InterPro" id="IPR002890">
    <property type="entry name" value="MG2"/>
</dbReference>
<evidence type="ECO:0000313" key="10">
    <source>
        <dbReference type="Proteomes" id="UP000075884"/>
    </source>
</evidence>